<organism evidence="4 5">
    <name type="scientific">Nonomuraea thailandensis</name>
    <dbReference type="NCBI Taxonomy" id="1188745"/>
    <lineage>
        <taxon>Bacteria</taxon>
        <taxon>Bacillati</taxon>
        <taxon>Actinomycetota</taxon>
        <taxon>Actinomycetes</taxon>
        <taxon>Streptosporangiales</taxon>
        <taxon>Streptosporangiaceae</taxon>
        <taxon>Nonomuraea</taxon>
    </lineage>
</organism>
<dbReference type="InterPro" id="IPR001128">
    <property type="entry name" value="Cyt_P450"/>
</dbReference>
<keyword evidence="2" id="KW-0349">Heme</keyword>
<dbReference type="InterPro" id="IPR002397">
    <property type="entry name" value="Cyt_P450_B"/>
</dbReference>
<reference evidence="4" key="1">
    <citation type="submission" date="2022-06" db="EMBL/GenBank/DDBJ databases">
        <title>Sequencing the genomes of 1000 actinobacteria strains.</title>
        <authorList>
            <person name="Klenk H.-P."/>
        </authorList>
    </citation>
    <scope>NUCLEOTIDE SEQUENCE</scope>
    <source>
        <strain evidence="4">DSM 46694</strain>
    </source>
</reference>
<dbReference type="EMBL" id="JAMZEB010000002">
    <property type="protein sequence ID" value="MCP2357466.1"/>
    <property type="molecule type" value="Genomic_DNA"/>
</dbReference>
<feature type="region of interest" description="Disordered" evidence="3">
    <location>
        <begin position="408"/>
        <end position="456"/>
    </location>
</feature>
<evidence type="ECO:0000313" key="4">
    <source>
        <dbReference type="EMBL" id="MCP2357466.1"/>
    </source>
</evidence>
<dbReference type="Gene3D" id="1.10.630.10">
    <property type="entry name" value="Cytochrome P450"/>
    <property type="match status" value="1"/>
</dbReference>
<proteinExistence type="inferred from homology"/>
<sequence>MTQGPWPQQPPEPLLTRDYDADPAQVHERLRKIYGPVAPVDLLGVPVWFVMGYEEVLRVLQNSGGVWSKRVDRWRAHAEGRIPADWPLLPVFQVNNSTFQEGAALNGLRHAWTSALAPFQNPGHPQAKQLEQAVVDHADDLIGVLAEGGATGWADLAAQYARPLPLMVAERMLGFPAGRGEDVVMDIWRMIDAGPEAAAAFERLYAAMTDLGAAKRETPGDDLPSYLIEAKPDITLDELARELLMLPGLLDFTASLVCNVVVEVAANPDVRESLSVGAIDETVNRVALLNPPMANLTFRYALTEVKLGNYTIAPGDPVMLSVAAAHQDPRFAGAIDWHAIRTTRAHLAWGAGPHNCLGQLLATRITAIAVHRLFKRMSKVKLALPPDQLPWRPSPFMRALRSLPIQYELAEAPRPPRSGPAPDQAPAPQEPPADEPAGRQSRSPLWTFLRGLRRPR</sequence>
<evidence type="ECO:0000313" key="5">
    <source>
        <dbReference type="Proteomes" id="UP001139648"/>
    </source>
</evidence>
<keyword evidence="2" id="KW-0408">Iron</keyword>
<keyword evidence="2" id="KW-0560">Oxidoreductase</keyword>
<dbReference type="InterPro" id="IPR017972">
    <property type="entry name" value="Cyt_P450_CS"/>
</dbReference>
<dbReference type="GO" id="GO:0016705">
    <property type="term" value="F:oxidoreductase activity, acting on paired donors, with incorporation or reduction of molecular oxygen"/>
    <property type="evidence" value="ECO:0007669"/>
    <property type="project" value="InterPro"/>
</dbReference>
<dbReference type="RefSeq" id="WP_253744589.1">
    <property type="nucleotide sequence ID" value="NZ_BAABKA010000015.1"/>
</dbReference>
<feature type="compositionally biased region" description="Pro residues" evidence="3">
    <location>
        <begin position="413"/>
        <end position="431"/>
    </location>
</feature>
<keyword evidence="2" id="KW-0479">Metal-binding</keyword>
<dbReference type="PANTHER" id="PTHR46696:SF1">
    <property type="entry name" value="CYTOCHROME P450 YJIB-RELATED"/>
    <property type="match status" value="1"/>
</dbReference>
<evidence type="ECO:0000256" key="1">
    <source>
        <dbReference type="ARBA" id="ARBA00010617"/>
    </source>
</evidence>
<dbReference type="GO" id="GO:0005506">
    <property type="term" value="F:iron ion binding"/>
    <property type="evidence" value="ECO:0007669"/>
    <property type="project" value="InterPro"/>
</dbReference>
<comment type="caution">
    <text evidence="4">The sequence shown here is derived from an EMBL/GenBank/DDBJ whole genome shotgun (WGS) entry which is preliminary data.</text>
</comment>
<dbReference type="Proteomes" id="UP001139648">
    <property type="component" value="Unassembled WGS sequence"/>
</dbReference>
<protein>
    <submittedName>
        <fullName evidence="4">Cytochrome P450</fullName>
    </submittedName>
</protein>
<name>A0A9X2GL10_9ACTN</name>
<dbReference type="GO" id="GO:0020037">
    <property type="term" value="F:heme binding"/>
    <property type="evidence" value="ECO:0007669"/>
    <property type="project" value="InterPro"/>
</dbReference>
<evidence type="ECO:0000256" key="3">
    <source>
        <dbReference type="SAM" id="MobiDB-lite"/>
    </source>
</evidence>
<evidence type="ECO:0000256" key="2">
    <source>
        <dbReference type="RuleBase" id="RU000461"/>
    </source>
</evidence>
<dbReference type="Pfam" id="PF00067">
    <property type="entry name" value="p450"/>
    <property type="match status" value="1"/>
</dbReference>
<dbReference type="AlphaFoldDB" id="A0A9X2GL10"/>
<accession>A0A9X2GL10</accession>
<comment type="similarity">
    <text evidence="1 2">Belongs to the cytochrome P450 family.</text>
</comment>
<dbReference type="PANTHER" id="PTHR46696">
    <property type="entry name" value="P450, PUTATIVE (EUROFUNG)-RELATED"/>
    <property type="match status" value="1"/>
</dbReference>
<dbReference type="SUPFAM" id="SSF48264">
    <property type="entry name" value="Cytochrome P450"/>
    <property type="match status" value="1"/>
</dbReference>
<dbReference type="GO" id="GO:0004497">
    <property type="term" value="F:monooxygenase activity"/>
    <property type="evidence" value="ECO:0007669"/>
    <property type="project" value="UniProtKB-KW"/>
</dbReference>
<dbReference type="PROSITE" id="PS00086">
    <property type="entry name" value="CYTOCHROME_P450"/>
    <property type="match status" value="1"/>
</dbReference>
<keyword evidence="2" id="KW-0503">Monooxygenase</keyword>
<gene>
    <name evidence="4" type="ORF">HD597_004486</name>
</gene>
<dbReference type="InterPro" id="IPR036396">
    <property type="entry name" value="Cyt_P450_sf"/>
</dbReference>
<keyword evidence="5" id="KW-1185">Reference proteome</keyword>
<dbReference type="PRINTS" id="PR00359">
    <property type="entry name" value="BP450"/>
</dbReference>